<dbReference type="InterPro" id="IPR038750">
    <property type="entry name" value="YczE/YyaS-like"/>
</dbReference>
<dbReference type="SUPFAM" id="SSF52540">
    <property type="entry name" value="P-loop containing nucleoside triphosphate hydrolases"/>
    <property type="match status" value="1"/>
</dbReference>
<dbReference type="OrthoDB" id="87655at2"/>
<keyword evidence="1" id="KW-1133">Transmembrane helix</keyword>
<protein>
    <submittedName>
        <fullName evidence="2">Putative membrane protein YczE</fullName>
    </submittedName>
</protein>
<dbReference type="Pfam" id="PF19700">
    <property type="entry name" value="DUF6198"/>
    <property type="match status" value="1"/>
</dbReference>
<proteinExistence type="predicted"/>
<dbReference type="Pfam" id="PF13189">
    <property type="entry name" value="Cytidylate_kin2"/>
    <property type="match status" value="1"/>
</dbReference>
<accession>A0A4R1QPB3</accession>
<evidence type="ECO:0000313" key="3">
    <source>
        <dbReference type="Proteomes" id="UP000295184"/>
    </source>
</evidence>
<organism evidence="2 3">
    <name type="scientific">Allofournierella massiliensis</name>
    <dbReference type="NCBI Taxonomy" id="1650663"/>
    <lineage>
        <taxon>Bacteria</taxon>
        <taxon>Bacillati</taxon>
        <taxon>Bacillota</taxon>
        <taxon>Clostridia</taxon>
        <taxon>Eubacteriales</taxon>
        <taxon>Oscillospiraceae</taxon>
        <taxon>Allofournierella</taxon>
    </lineage>
</organism>
<dbReference type="EMBL" id="SLUM01000023">
    <property type="protein sequence ID" value="TCL54145.1"/>
    <property type="molecule type" value="Genomic_DNA"/>
</dbReference>
<dbReference type="AlphaFoldDB" id="A0A4R1QPB3"/>
<reference evidence="2 3" key="1">
    <citation type="submission" date="2019-03" db="EMBL/GenBank/DDBJ databases">
        <title>Genomic Encyclopedia of Type Strains, Phase IV (KMG-IV): sequencing the most valuable type-strain genomes for metagenomic binning, comparative biology and taxonomic classification.</title>
        <authorList>
            <person name="Goeker M."/>
        </authorList>
    </citation>
    <scope>NUCLEOTIDE SEQUENCE [LARGE SCALE GENOMIC DNA]</scope>
    <source>
        <strain evidence="2 3">DSM 100451</strain>
    </source>
</reference>
<keyword evidence="1" id="KW-0472">Membrane</keyword>
<gene>
    <name evidence="2" type="ORF">EDD77_1231</name>
</gene>
<dbReference type="Gene3D" id="3.40.50.300">
    <property type="entry name" value="P-loop containing nucleotide triphosphate hydrolases"/>
    <property type="match status" value="1"/>
</dbReference>
<sequence>MEKAKRYLVFLFGLFISSFGVSLITKANLGTSPISAIPYVLSLNFPFTLGQFTIAFSLFLILLQLFILRRNFKAEHLLQIPISVAFGYFIDLTMVMLGFVAPGSYPVKLVALLIGCVILGFGVYLEVVADVAMLPGESFVRAVTQTWKTDFGTTKVCFDVSMTVIAAVISLVLAHTLYGVREGTVIAALLVGFIARLFGRLLPFVPALLFGKKEESEAAVALENGQGGWVIAIGRQYGSGGRDIGRKLAQRLGYEFYDDAIVQMAAGTTGYTPQFVRQREENMTNSFLYDLVNQMYAYAPEEESPKDSVFLAEKKAIEEIAAKGSCVIVGRCADYLLREDPRCLRVWLHADRARRVKRIMELEQLDEAAAKTRIAQENRRRATNYQYYTRRVWGLGKNYHLTLDTGLGEEYVQACIEAALKALEAGQKATV</sequence>
<feature type="transmembrane region" description="Helical" evidence="1">
    <location>
        <begin position="109"/>
        <end position="135"/>
    </location>
</feature>
<feature type="transmembrane region" description="Helical" evidence="1">
    <location>
        <begin position="7"/>
        <end position="25"/>
    </location>
</feature>
<dbReference type="Proteomes" id="UP000295184">
    <property type="component" value="Unassembled WGS sequence"/>
</dbReference>
<evidence type="ECO:0000313" key="2">
    <source>
        <dbReference type="EMBL" id="TCL54145.1"/>
    </source>
</evidence>
<dbReference type="PANTHER" id="PTHR40078">
    <property type="entry name" value="INTEGRAL MEMBRANE PROTEIN-RELATED"/>
    <property type="match status" value="1"/>
</dbReference>
<feature type="transmembrane region" description="Helical" evidence="1">
    <location>
        <begin position="156"/>
        <end position="178"/>
    </location>
</feature>
<name>A0A4R1QPB3_9FIRM</name>
<feature type="transmembrane region" description="Helical" evidence="1">
    <location>
        <begin position="45"/>
        <end position="68"/>
    </location>
</feature>
<dbReference type="InterPro" id="IPR027417">
    <property type="entry name" value="P-loop_NTPase"/>
</dbReference>
<dbReference type="RefSeq" id="WP_058963678.1">
    <property type="nucleotide sequence ID" value="NZ_CABKVM010000015.1"/>
</dbReference>
<comment type="caution">
    <text evidence="2">The sequence shown here is derived from an EMBL/GenBank/DDBJ whole genome shotgun (WGS) entry which is preliminary data.</text>
</comment>
<dbReference type="PANTHER" id="PTHR40078:SF1">
    <property type="entry name" value="INTEGRAL MEMBRANE PROTEIN"/>
    <property type="match status" value="1"/>
</dbReference>
<evidence type="ECO:0000256" key="1">
    <source>
        <dbReference type="SAM" id="Phobius"/>
    </source>
</evidence>
<keyword evidence="1" id="KW-0812">Transmembrane</keyword>
<dbReference type="STRING" id="1650663.GCA_001486665_01204"/>
<dbReference type="GeneID" id="97382358"/>
<feature type="transmembrane region" description="Helical" evidence="1">
    <location>
        <begin position="80"/>
        <end position="103"/>
    </location>
</feature>